<dbReference type="STRING" id="1302690.BUE76_04810"/>
<evidence type="ECO:0000256" key="6">
    <source>
        <dbReference type="RuleBase" id="RU003983"/>
    </source>
</evidence>
<dbReference type="GO" id="GO:0051603">
    <property type="term" value="P:proteolysis involved in protein catabolic process"/>
    <property type="evidence" value="ECO:0007669"/>
    <property type="project" value="TreeGrafter"/>
</dbReference>
<keyword evidence="3 6" id="KW-0378">Hydrolase</keyword>
<organism evidence="9 10">
    <name type="scientific">Cnuella takakiae</name>
    <dbReference type="NCBI Taxonomy" id="1302690"/>
    <lineage>
        <taxon>Bacteria</taxon>
        <taxon>Pseudomonadati</taxon>
        <taxon>Bacteroidota</taxon>
        <taxon>Chitinophagia</taxon>
        <taxon>Chitinophagales</taxon>
        <taxon>Chitinophagaceae</taxon>
        <taxon>Cnuella</taxon>
    </lineage>
</organism>
<dbReference type="AlphaFoldDB" id="A0A1M5EU08"/>
<sequence length="344" mass="38546">MNATYTCNGLSYPATIRLEGKGLFIELHRADGAGTVLWQYASIRPSERASFFGYNDYPPQTLEVLDAVLTSQLHEALRNPANRFRASRFGPLAKLLAIVLVLFSLVYFLVVPWVSGLLASRFPYSYEKQLGEQVYRSMVQPSDIDKPATAAANRFFQALQFDSEHPVRITVVKGDVVNAFALPGGHIIVYQKLLRGLDSYDEFAALLAHEFVHVRNRHTLRSVFRQFGGTIFLSLLVGDAGAVSAVLLNNVNELKNLSYSRRLETEADMEGLQLLRQRGISCRGFVQLFRFLQKESGAMQPSEWLSSHPDLSKRIGSIQRSGTCTEGNKDEQLHSLFLQLKTAE</sequence>
<dbReference type="PANTHER" id="PTHR22726:SF24">
    <property type="entry name" value="M48 FAMILY METALLOPEPTIDASE"/>
    <property type="match status" value="1"/>
</dbReference>
<evidence type="ECO:0000256" key="5">
    <source>
        <dbReference type="ARBA" id="ARBA00023049"/>
    </source>
</evidence>
<dbReference type="GO" id="GO:0016020">
    <property type="term" value="C:membrane"/>
    <property type="evidence" value="ECO:0007669"/>
    <property type="project" value="TreeGrafter"/>
</dbReference>
<keyword evidence="7" id="KW-0472">Membrane</keyword>
<dbReference type="Gene3D" id="3.30.2010.10">
    <property type="entry name" value="Metalloproteases ('zincins'), catalytic domain"/>
    <property type="match status" value="1"/>
</dbReference>
<evidence type="ECO:0000313" key="10">
    <source>
        <dbReference type="Proteomes" id="UP000184368"/>
    </source>
</evidence>
<dbReference type="InterPro" id="IPR001915">
    <property type="entry name" value="Peptidase_M48"/>
</dbReference>
<feature type="transmembrane region" description="Helical" evidence="7">
    <location>
        <begin position="92"/>
        <end position="114"/>
    </location>
</feature>
<gene>
    <name evidence="9" type="ORF">SAMN05444008_112184</name>
</gene>
<dbReference type="InterPro" id="IPR051156">
    <property type="entry name" value="Mito/Outer_Membr_Metalloprot"/>
</dbReference>
<dbReference type="CDD" id="cd07332">
    <property type="entry name" value="M48C_Oma1_like"/>
    <property type="match status" value="1"/>
</dbReference>
<keyword evidence="1 6" id="KW-0645">Protease</keyword>
<feature type="domain" description="Peptidase M48" evidence="8">
    <location>
        <begin position="153"/>
        <end position="319"/>
    </location>
</feature>
<dbReference type="Pfam" id="PF01435">
    <property type="entry name" value="Peptidase_M48"/>
    <property type="match status" value="1"/>
</dbReference>
<accession>A0A1M5EU08</accession>
<evidence type="ECO:0000256" key="3">
    <source>
        <dbReference type="ARBA" id="ARBA00022801"/>
    </source>
</evidence>
<keyword evidence="7" id="KW-0812">Transmembrane</keyword>
<keyword evidence="4 6" id="KW-0862">Zinc</keyword>
<evidence type="ECO:0000256" key="1">
    <source>
        <dbReference type="ARBA" id="ARBA00022670"/>
    </source>
</evidence>
<keyword evidence="10" id="KW-1185">Reference proteome</keyword>
<name>A0A1M5EU08_9BACT</name>
<dbReference type="Proteomes" id="UP000184368">
    <property type="component" value="Unassembled WGS sequence"/>
</dbReference>
<proteinExistence type="inferred from homology"/>
<dbReference type="PANTHER" id="PTHR22726">
    <property type="entry name" value="METALLOENDOPEPTIDASE OMA1"/>
    <property type="match status" value="1"/>
</dbReference>
<keyword evidence="7" id="KW-1133">Transmembrane helix</keyword>
<dbReference type="RefSeq" id="WP_158069926.1">
    <property type="nucleotide sequence ID" value="NZ_FQUO01000012.1"/>
</dbReference>
<comment type="similarity">
    <text evidence="6">Belongs to the peptidase M48 family.</text>
</comment>
<evidence type="ECO:0000256" key="2">
    <source>
        <dbReference type="ARBA" id="ARBA00022723"/>
    </source>
</evidence>
<keyword evidence="2" id="KW-0479">Metal-binding</keyword>
<evidence type="ECO:0000256" key="7">
    <source>
        <dbReference type="SAM" id="Phobius"/>
    </source>
</evidence>
<dbReference type="EMBL" id="FQUO01000012">
    <property type="protein sequence ID" value="SHF82502.1"/>
    <property type="molecule type" value="Genomic_DNA"/>
</dbReference>
<protein>
    <submittedName>
        <fullName evidence="9">Peptidase family M48</fullName>
    </submittedName>
</protein>
<dbReference type="GO" id="GO:0046872">
    <property type="term" value="F:metal ion binding"/>
    <property type="evidence" value="ECO:0007669"/>
    <property type="project" value="UniProtKB-KW"/>
</dbReference>
<dbReference type="OrthoDB" id="9810445at2"/>
<evidence type="ECO:0000256" key="4">
    <source>
        <dbReference type="ARBA" id="ARBA00022833"/>
    </source>
</evidence>
<reference evidence="9 10" key="1">
    <citation type="submission" date="2016-11" db="EMBL/GenBank/DDBJ databases">
        <authorList>
            <person name="Jaros S."/>
            <person name="Januszkiewicz K."/>
            <person name="Wedrychowicz H."/>
        </authorList>
    </citation>
    <scope>NUCLEOTIDE SEQUENCE [LARGE SCALE GENOMIC DNA]</scope>
    <source>
        <strain evidence="9 10">DSM 26897</strain>
    </source>
</reference>
<evidence type="ECO:0000259" key="8">
    <source>
        <dbReference type="Pfam" id="PF01435"/>
    </source>
</evidence>
<comment type="cofactor">
    <cofactor evidence="6">
        <name>Zn(2+)</name>
        <dbReference type="ChEBI" id="CHEBI:29105"/>
    </cofactor>
    <text evidence="6">Binds 1 zinc ion per subunit.</text>
</comment>
<keyword evidence="5 6" id="KW-0482">Metalloprotease</keyword>
<evidence type="ECO:0000313" key="9">
    <source>
        <dbReference type="EMBL" id="SHF82502.1"/>
    </source>
</evidence>
<dbReference type="GO" id="GO:0004222">
    <property type="term" value="F:metalloendopeptidase activity"/>
    <property type="evidence" value="ECO:0007669"/>
    <property type="project" value="InterPro"/>
</dbReference>